<gene>
    <name evidence="1" type="ORF">CB5_LOCUS15760</name>
</gene>
<proteinExistence type="predicted"/>
<reference evidence="1" key="1">
    <citation type="submission" date="2020-07" db="EMBL/GenBank/DDBJ databases">
        <authorList>
            <person name="Lin J."/>
        </authorList>
    </citation>
    <scope>NUCLEOTIDE SEQUENCE</scope>
</reference>
<evidence type="ECO:0000313" key="1">
    <source>
        <dbReference type="EMBL" id="CAD1832549.1"/>
    </source>
</evidence>
<name>A0A6V7PNY0_ANACO</name>
<organism evidence="1">
    <name type="scientific">Ananas comosus var. bracteatus</name>
    <name type="common">red pineapple</name>
    <dbReference type="NCBI Taxonomy" id="296719"/>
    <lineage>
        <taxon>Eukaryota</taxon>
        <taxon>Viridiplantae</taxon>
        <taxon>Streptophyta</taxon>
        <taxon>Embryophyta</taxon>
        <taxon>Tracheophyta</taxon>
        <taxon>Spermatophyta</taxon>
        <taxon>Magnoliopsida</taxon>
        <taxon>Liliopsida</taxon>
        <taxon>Poales</taxon>
        <taxon>Bromeliaceae</taxon>
        <taxon>Bromelioideae</taxon>
        <taxon>Ananas</taxon>
    </lineage>
</organism>
<dbReference type="Gene3D" id="2.170.120.12">
    <property type="entry name" value="DNA-directed RNA polymerase, insert domain"/>
    <property type="match status" value="1"/>
</dbReference>
<sequence>MHVTAQDIISPPSVEIVDTTQHIANLTEPIDLCIGLQIKRDRRYRMEPINDSQAKWMSKPTDVEESADKLWLGFHPSFILVMGRSPRFVSISSDNHPMKTRFRYGSGGFP</sequence>
<dbReference type="SUPFAM" id="SSF56553">
    <property type="entry name" value="Insert subdomain of RNA polymerase alpha subunit"/>
    <property type="match status" value="1"/>
</dbReference>
<protein>
    <submittedName>
        <fullName evidence="1">Uncharacterized protein</fullName>
    </submittedName>
</protein>
<accession>A0A6V7PNY0</accession>
<dbReference type="EMBL" id="LR862150">
    <property type="protein sequence ID" value="CAD1832549.1"/>
    <property type="molecule type" value="Genomic_DNA"/>
</dbReference>
<dbReference type="AlphaFoldDB" id="A0A6V7PNY0"/>
<dbReference type="InterPro" id="IPR036643">
    <property type="entry name" value="RNApol_insert_sf"/>
</dbReference>